<dbReference type="GO" id="GO:0005886">
    <property type="term" value="C:plasma membrane"/>
    <property type="evidence" value="ECO:0007669"/>
    <property type="project" value="TreeGrafter"/>
</dbReference>
<dbReference type="GO" id="GO:0090313">
    <property type="term" value="P:regulation of protein targeting to membrane"/>
    <property type="evidence" value="ECO:0007669"/>
    <property type="project" value="TreeGrafter"/>
</dbReference>
<feature type="compositionally biased region" description="Low complexity" evidence="1">
    <location>
        <begin position="546"/>
        <end position="559"/>
    </location>
</feature>
<accession>A0A7W4Z7F9</accession>
<dbReference type="EMBL" id="JACHWY010000002">
    <property type="protein sequence ID" value="MBB3047881.1"/>
    <property type="molecule type" value="Genomic_DNA"/>
</dbReference>
<name>A0A7W4Z7F9_9GAMM</name>
<sequence length="889" mass="95575">MKVFRFFLVVLASLLLVLLTTVSLVLIQPDWFKKPLNRLVADQTGLDLTFGKLTTGLKPTRLEADEFRLAYRGETLVSANQVTLTLSDWPSLSAPFFTLKLNAPAFFYTMDDEGRSNWPQSDAPPAPPSEPTALPLPADFAFYSLEIENGQAEIRLPGQARNIKVSNLSLERTAAEKATLTLQTTIDEQTFKVNGDFVLESENQLALNVGLNHEQLETLLQATVSTRPYFDGSRGKLNLSLENTAFLSALLGTKIPELPKATLAADFAIGAHYQLDNVALQLGEQRLNGKATFSPKERHLTASLESPALDIDQLQALFENSETFDEAAEESAEDVEQAITEPGEKGEAAIDWSALSDLALDVDIKVGSLIAQGMSAEQLESHLVLRSENSTPKLALALSGGNLRYDKHALDALAVNAEVHALGKQTEGADAKVTLTAKLNGTVALAANGRANLNGLAGQELELKVDSPNTAELWKIANLPYREAGALAITGTFNSDDKTLTPDLAIALGEQQLDIEARYTDGDRPLLKVIANGRNLDTRFMEAEQTDAPQAAQTAADNAASDEDAPLFSREPIDTTMLRDMDAEISLDIKSLRTGINQIDEVAIIAQLKDGRLTTRNSRVALPESSVDLSLDSQFTDKNTKVRTELLMDSKNLGGLGLDQAAQIRNGHGKVTIKLRTEGLSPHELASALNGTIDVKAQDMVMNNNKVNLIGSDIFSELVGKLNPFAKSDPTTELECVALYFDVKDGIMTSDRAMHVETSKMKIIGKGKVNLRKERLSMNFTPIARKGLGVNLSQVVKLVKLTGPITSPGIGVDAGGLLTSALSTGAAMATGGASLVAQSLIERAANSGSACDPNKKLELDIPEPVQEEPEQEETAPQTGEPARAEAAPG</sequence>
<feature type="region of interest" description="Disordered" evidence="1">
    <location>
        <begin position="846"/>
        <end position="889"/>
    </location>
</feature>
<dbReference type="PANTHER" id="PTHR30441:SF4">
    <property type="entry name" value="PROTEIN ASMA"/>
    <property type="match status" value="1"/>
</dbReference>
<feature type="region of interest" description="Disordered" evidence="1">
    <location>
        <begin position="546"/>
        <end position="568"/>
    </location>
</feature>
<dbReference type="Proteomes" id="UP000537130">
    <property type="component" value="Unassembled WGS sequence"/>
</dbReference>
<dbReference type="InterPro" id="IPR052894">
    <property type="entry name" value="AsmA-related"/>
</dbReference>
<proteinExistence type="predicted"/>
<dbReference type="AlphaFoldDB" id="A0A7W4Z7F9"/>
<evidence type="ECO:0000256" key="1">
    <source>
        <dbReference type="SAM" id="MobiDB-lite"/>
    </source>
</evidence>
<evidence type="ECO:0000313" key="3">
    <source>
        <dbReference type="Proteomes" id="UP000537130"/>
    </source>
</evidence>
<dbReference type="PANTHER" id="PTHR30441">
    <property type="entry name" value="DUF748 DOMAIN-CONTAINING PROTEIN"/>
    <property type="match status" value="1"/>
</dbReference>
<evidence type="ECO:0000313" key="2">
    <source>
        <dbReference type="EMBL" id="MBB3047881.1"/>
    </source>
</evidence>
<reference evidence="2 3" key="1">
    <citation type="submission" date="2020-08" db="EMBL/GenBank/DDBJ databases">
        <title>Genomic Encyclopedia of Type Strains, Phase III (KMG-III): the genomes of soil and plant-associated and newly described type strains.</title>
        <authorList>
            <person name="Whitman W."/>
        </authorList>
    </citation>
    <scope>NUCLEOTIDE SEQUENCE [LARGE SCALE GENOMIC DNA]</scope>
    <source>
        <strain evidence="2 3">CECT 8654</strain>
    </source>
</reference>
<keyword evidence="3" id="KW-1185">Reference proteome</keyword>
<evidence type="ECO:0008006" key="4">
    <source>
        <dbReference type="Google" id="ProtNLM"/>
    </source>
</evidence>
<comment type="caution">
    <text evidence="2">The sequence shown here is derived from an EMBL/GenBank/DDBJ whole genome shotgun (WGS) entry which is preliminary data.</text>
</comment>
<dbReference type="RefSeq" id="WP_183410637.1">
    <property type="nucleotide sequence ID" value="NZ_JACHWY010000002.1"/>
</dbReference>
<organism evidence="2 3">
    <name type="scientific">Litorivivens lipolytica</name>
    <dbReference type="NCBI Taxonomy" id="1524264"/>
    <lineage>
        <taxon>Bacteria</taxon>
        <taxon>Pseudomonadati</taxon>
        <taxon>Pseudomonadota</taxon>
        <taxon>Gammaproteobacteria</taxon>
        <taxon>Litorivivens</taxon>
    </lineage>
</organism>
<gene>
    <name evidence="2" type="ORF">FHR99_002147</name>
</gene>
<protein>
    <recommendedName>
        <fullName evidence="4">AsmA family protein</fullName>
    </recommendedName>
</protein>